<dbReference type="Pfam" id="PF01712">
    <property type="entry name" value="dNK"/>
    <property type="match status" value="1"/>
</dbReference>
<evidence type="ECO:0000313" key="2">
    <source>
        <dbReference type="EMBL" id="CAI9616520.1"/>
    </source>
</evidence>
<dbReference type="SUPFAM" id="SSF52540">
    <property type="entry name" value="P-loop containing nucleoside triphosphate hydrolases"/>
    <property type="match status" value="1"/>
</dbReference>
<sequence length="240" mass="27322">MIGRLVCAGVRPVLRGSSPSSSAMSRGLSADHRGNLLRNKTKSTICVEGNIASGKTSCLQYFSNTANLEVLTEPVAKWRNVHGHNPLALMYQDPSRWGLTLQTYVQLTMLDVHTRPTDAPAKMMERSIHSAKYIFVENLYRSGKMPEVDYVVLTEWFNWITKNIDLSVDLIVYLRTSPETCYQRLKMRCREEERVIPLEYLYAIHSLYEEWLIKQTSFSVPAQVLVSIVDVCFIDPITAS</sequence>
<organism evidence="2 3">
    <name type="scientific">Staurois parvus</name>
    <dbReference type="NCBI Taxonomy" id="386267"/>
    <lineage>
        <taxon>Eukaryota</taxon>
        <taxon>Metazoa</taxon>
        <taxon>Chordata</taxon>
        <taxon>Craniata</taxon>
        <taxon>Vertebrata</taxon>
        <taxon>Euteleostomi</taxon>
        <taxon>Amphibia</taxon>
        <taxon>Batrachia</taxon>
        <taxon>Anura</taxon>
        <taxon>Neobatrachia</taxon>
        <taxon>Ranoidea</taxon>
        <taxon>Ranidae</taxon>
        <taxon>Staurois</taxon>
    </lineage>
</organism>
<keyword evidence="3" id="KW-1185">Reference proteome</keyword>
<evidence type="ECO:0000313" key="3">
    <source>
        <dbReference type="Proteomes" id="UP001162483"/>
    </source>
</evidence>
<reference evidence="2" key="1">
    <citation type="submission" date="2023-05" db="EMBL/GenBank/DDBJ databases">
        <authorList>
            <person name="Stuckert A."/>
        </authorList>
    </citation>
    <scope>NUCLEOTIDE SEQUENCE</scope>
</reference>
<dbReference type="InterPro" id="IPR031314">
    <property type="entry name" value="DNK_dom"/>
</dbReference>
<feature type="domain" description="Deoxynucleoside kinase" evidence="1">
    <location>
        <begin position="45"/>
        <end position="220"/>
    </location>
</feature>
<protein>
    <recommendedName>
        <fullName evidence="1">Deoxynucleoside kinase domain-containing protein</fullName>
    </recommendedName>
</protein>
<dbReference type="PANTHER" id="PTHR10513:SF24">
    <property type="entry name" value="THYMIDINE KINASE 2, MITOCHONDRIAL"/>
    <property type="match status" value="1"/>
</dbReference>
<dbReference type="InterPro" id="IPR027417">
    <property type="entry name" value="P-loop_NTPase"/>
</dbReference>
<comment type="caution">
    <text evidence="2">The sequence shown here is derived from an EMBL/GenBank/DDBJ whole genome shotgun (WGS) entry which is preliminary data.</text>
</comment>
<dbReference type="CDD" id="cd01673">
    <property type="entry name" value="dNK"/>
    <property type="match status" value="1"/>
</dbReference>
<proteinExistence type="predicted"/>
<gene>
    <name evidence="2" type="ORF">SPARVUS_LOCUS15405233</name>
</gene>
<evidence type="ECO:0000259" key="1">
    <source>
        <dbReference type="Pfam" id="PF01712"/>
    </source>
</evidence>
<dbReference type="InterPro" id="IPR050566">
    <property type="entry name" value="Deoxyribonucleoside_kinase"/>
</dbReference>
<dbReference type="Proteomes" id="UP001162483">
    <property type="component" value="Unassembled WGS sequence"/>
</dbReference>
<dbReference type="Gene3D" id="3.40.50.300">
    <property type="entry name" value="P-loop containing nucleotide triphosphate hydrolases"/>
    <property type="match status" value="1"/>
</dbReference>
<accession>A0ABN9H4G6</accession>
<dbReference type="PANTHER" id="PTHR10513">
    <property type="entry name" value="DEOXYNUCLEOSIDE KINASE"/>
    <property type="match status" value="1"/>
</dbReference>
<name>A0ABN9H4G6_9NEOB</name>
<dbReference type="EMBL" id="CATNWA010020083">
    <property type="protein sequence ID" value="CAI9616520.1"/>
    <property type="molecule type" value="Genomic_DNA"/>
</dbReference>